<gene>
    <name evidence="2" type="ORF">GCM10011588_33050</name>
</gene>
<evidence type="ECO:0000313" key="3">
    <source>
        <dbReference type="Proteomes" id="UP000638263"/>
    </source>
</evidence>
<accession>A0A917RN22</accession>
<evidence type="ECO:0000313" key="2">
    <source>
        <dbReference type="EMBL" id="GGL15777.1"/>
    </source>
</evidence>
<reference evidence="2" key="1">
    <citation type="journal article" date="2014" name="Int. J. Syst. Evol. Microbiol.">
        <title>Complete genome sequence of Corynebacterium casei LMG S-19264T (=DSM 44701T), isolated from a smear-ripened cheese.</title>
        <authorList>
            <consortium name="US DOE Joint Genome Institute (JGI-PGF)"/>
            <person name="Walter F."/>
            <person name="Albersmeier A."/>
            <person name="Kalinowski J."/>
            <person name="Ruckert C."/>
        </authorList>
    </citation>
    <scope>NUCLEOTIDE SEQUENCE</scope>
    <source>
        <strain evidence="2">CGMCC 4.3508</strain>
    </source>
</reference>
<comment type="caution">
    <text evidence="2">The sequence shown here is derived from an EMBL/GenBank/DDBJ whole genome shotgun (WGS) entry which is preliminary data.</text>
</comment>
<evidence type="ECO:0000256" key="1">
    <source>
        <dbReference type="SAM" id="MobiDB-lite"/>
    </source>
</evidence>
<organism evidence="2 3">
    <name type="scientific">Nocardia jinanensis</name>
    <dbReference type="NCBI Taxonomy" id="382504"/>
    <lineage>
        <taxon>Bacteria</taxon>
        <taxon>Bacillati</taxon>
        <taxon>Actinomycetota</taxon>
        <taxon>Actinomycetes</taxon>
        <taxon>Mycobacteriales</taxon>
        <taxon>Nocardiaceae</taxon>
        <taxon>Nocardia</taxon>
    </lineage>
</organism>
<dbReference type="EMBL" id="BMMH01000006">
    <property type="protein sequence ID" value="GGL15777.1"/>
    <property type="molecule type" value="Genomic_DNA"/>
</dbReference>
<keyword evidence="3" id="KW-1185">Reference proteome</keyword>
<dbReference type="AlphaFoldDB" id="A0A917RN22"/>
<reference evidence="2" key="2">
    <citation type="submission" date="2020-09" db="EMBL/GenBank/DDBJ databases">
        <authorList>
            <person name="Sun Q."/>
            <person name="Zhou Y."/>
        </authorList>
    </citation>
    <scope>NUCLEOTIDE SEQUENCE</scope>
    <source>
        <strain evidence="2">CGMCC 4.3508</strain>
    </source>
</reference>
<name>A0A917RN22_9NOCA</name>
<feature type="region of interest" description="Disordered" evidence="1">
    <location>
        <begin position="105"/>
        <end position="128"/>
    </location>
</feature>
<sequence length="128" mass="12744">MPSAGESFDLLTDNVARPVRRTVGGTVILKVGQSLASTADATALIVVRAPAGDIALTCGGAEMATGKAGTGDGSAIDPAHRSGTALGKRYVDEETGLEVLCTKGGAGSLAVGDRPLEVKQAKPLPASD</sequence>
<protein>
    <submittedName>
        <fullName evidence="2">Uncharacterized protein</fullName>
    </submittedName>
</protein>
<dbReference type="Proteomes" id="UP000638263">
    <property type="component" value="Unassembled WGS sequence"/>
</dbReference>
<proteinExistence type="predicted"/>